<dbReference type="InterPro" id="IPR011009">
    <property type="entry name" value="Kinase-like_dom_sf"/>
</dbReference>
<dbReference type="EMBL" id="CH991545">
    <property type="protein sequence ID" value="EDQ91500.1"/>
    <property type="molecule type" value="Genomic_DNA"/>
</dbReference>
<keyword evidence="1" id="KW-0723">Serine/threonine-protein kinase</keyword>
<dbReference type="KEGG" id="mbr:MONBRDRAFT_23474"/>
<reference evidence="8 9" key="1">
    <citation type="journal article" date="2008" name="Nature">
        <title>The genome of the choanoflagellate Monosiga brevicollis and the origin of metazoans.</title>
        <authorList>
            <consortium name="JGI Sequencing"/>
            <person name="King N."/>
            <person name="Westbrook M.J."/>
            <person name="Young S.L."/>
            <person name="Kuo A."/>
            <person name="Abedin M."/>
            <person name="Chapman J."/>
            <person name="Fairclough S."/>
            <person name="Hellsten U."/>
            <person name="Isogai Y."/>
            <person name="Letunic I."/>
            <person name="Marr M."/>
            <person name="Pincus D."/>
            <person name="Putnam N."/>
            <person name="Rokas A."/>
            <person name="Wright K.J."/>
            <person name="Zuzow R."/>
            <person name="Dirks W."/>
            <person name="Good M."/>
            <person name="Goodstein D."/>
            <person name="Lemons D."/>
            <person name="Li W."/>
            <person name="Lyons J.B."/>
            <person name="Morris A."/>
            <person name="Nichols S."/>
            <person name="Richter D.J."/>
            <person name="Salamov A."/>
            <person name="Bork P."/>
            <person name="Lim W.A."/>
            <person name="Manning G."/>
            <person name="Miller W.T."/>
            <person name="McGinnis W."/>
            <person name="Shapiro H."/>
            <person name="Tjian R."/>
            <person name="Grigoriev I.V."/>
            <person name="Rokhsar D."/>
        </authorList>
    </citation>
    <scope>NUCLEOTIDE SEQUENCE [LARGE SCALE GENOMIC DNA]</scope>
    <source>
        <strain evidence="9">MX1 / ATCC 50154</strain>
    </source>
</reference>
<keyword evidence="3" id="KW-0547">Nucleotide-binding</keyword>
<name>A9UTI7_MONBE</name>
<feature type="signal peptide" evidence="6">
    <location>
        <begin position="1"/>
        <end position="23"/>
    </location>
</feature>
<dbReference type="PROSITE" id="PS51158">
    <property type="entry name" value="ALPHA_KINASE"/>
    <property type="match status" value="1"/>
</dbReference>
<evidence type="ECO:0000313" key="9">
    <source>
        <dbReference type="Proteomes" id="UP000001357"/>
    </source>
</evidence>
<keyword evidence="4" id="KW-0418">Kinase</keyword>
<dbReference type="AlphaFoldDB" id="A9UTI7"/>
<proteinExistence type="predicted"/>
<dbReference type="GO" id="GO:0004674">
    <property type="term" value="F:protein serine/threonine kinase activity"/>
    <property type="evidence" value="ECO:0000318"/>
    <property type="project" value="GO_Central"/>
</dbReference>
<evidence type="ECO:0000313" key="8">
    <source>
        <dbReference type="EMBL" id="EDQ91500.1"/>
    </source>
</evidence>
<dbReference type="STRING" id="81824.A9UTI7"/>
<dbReference type="GO" id="GO:0005524">
    <property type="term" value="F:ATP binding"/>
    <property type="evidence" value="ECO:0007669"/>
    <property type="project" value="UniProtKB-KW"/>
</dbReference>
<evidence type="ECO:0000256" key="2">
    <source>
        <dbReference type="ARBA" id="ARBA00022679"/>
    </source>
</evidence>
<keyword evidence="6" id="KW-0732">Signal</keyword>
<evidence type="ECO:0000256" key="3">
    <source>
        <dbReference type="ARBA" id="ARBA00022741"/>
    </source>
</evidence>
<protein>
    <recommendedName>
        <fullName evidence="7">Alpha-type protein kinase domain-containing protein</fullName>
    </recommendedName>
</protein>
<evidence type="ECO:0000256" key="5">
    <source>
        <dbReference type="ARBA" id="ARBA00022840"/>
    </source>
</evidence>
<dbReference type="InterPro" id="IPR004166">
    <property type="entry name" value="a-kinase_dom"/>
</dbReference>
<evidence type="ECO:0000259" key="7">
    <source>
        <dbReference type="PROSITE" id="PS51158"/>
    </source>
</evidence>
<dbReference type="CDD" id="cd17508">
    <property type="entry name" value="Alpha_kinase"/>
    <property type="match status" value="1"/>
</dbReference>
<keyword evidence="2" id="KW-0808">Transferase</keyword>
<dbReference type="Gene3D" id="3.20.200.10">
    <property type="entry name" value="MHCK/EF2 kinase"/>
    <property type="match status" value="1"/>
</dbReference>
<dbReference type="GeneID" id="5888820"/>
<dbReference type="InParanoid" id="A9UTI7"/>
<dbReference type="PANTHER" id="PTHR45992">
    <property type="entry name" value="EUKARYOTIC ELONGATION FACTOR 2 KINASE-RELATED"/>
    <property type="match status" value="1"/>
</dbReference>
<evidence type="ECO:0000256" key="6">
    <source>
        <dbReference type="SAM" id="SignalP"/>
    </source>
</evidence>
<dbReference type="OMA" id="VETRTWH"/>
<dbReference type="Proteomes" id="UP000001357">
    <property type="component" value="Unassembled WGS sequence"/>
</dbReference>
<dbReference type="Gene3D" id="3.30.200.20">
    <property type="entry name" value="Phosphorylase Kinase, domain 1"/>
    <property type="match status" value="1"/>
</dbReference>
<dbReference type="Pfam" id="PF02816">
    <property type="entry name" value="Alpha_kinase"/>
    <property type="match status" value="1"/>
</dbReference>
<dbReference type="PANTHER" id="PTHR45992:SF11">
    <property type="entry name" value="ALPHA-TYPE PROTEIN KINASE DOMAIN-CONTAINING PROTEIN"/>
    <property type="match status" value="1"/>
</dbReference>
<sequence length="331" mass="37057">MAAVLMHGQCLSLGLNVAALVNAFSTLTDTSSTLLLGTAGTCQEQVRNEKECLDEVVETRTWHLYTSRKYTFSKKQRFRSQQLAPGADGIAVSKTHFSSGRERYAFDCTEVACEVKGFRLVAKKSRAEKKLRFHERIAKTQSAAQAMADCFNKRLQSCFDSPQPALLLHFVPCAIYEVDEVSRSGGRAWFLVEPLLEGRFCKWNNNAGGVRKNIGVTVRIGTSELCIDDVTQAFSHFSYERSNHSALICDMQGIWNAVDGFSLTDPVIHHVGCNRKHRADTDFGGAGIDSFLATHKCSTLCQMLKLPFIEPRLSKHKQHTFESVLRRHQAY</sequence>
<dbReference type="SUPFAM" id="SSF56112">
    <property type="entry name" value="Protein kinase-like (PK-like)"/>
    <property type="match status" value="1"/>
</dbReference>
<evidence type="ECO:0000256" key="4">
    <source>
        <dbReference type="ARBA" id="ARBA00022777"/>
    </source>
</evidence>
<evidence type="ECO:0000256" key="1">
    <source>
        <dbReference type="ARBA" id="ARBA00022527"/>
    </source>
</evidence>
<keyword evidence="5" id="KW-0067">ATP-binding</keyword>
<accession>A9UTI7</accession>
<dbReference type="eggNOG" id="ENOG502QX1X">
    <property type="taxonomic scope" value="Eukaryota"/>
</dbReference>
<dbReference type="SMART" id="SM00811">
    <property type="entry name" value="Alpha_kinase"/>
    <property type="match status" value="1"/>
</dbReference>
<feature type="domain" description="Alpha-type protein kinase" evidence="7">
    <location>
        <begin position="70"/>
        <end position="309"/>
    </location>
</feature>
<organism evidence="8 9">
    <name type="scientific">Monosiga brevicollis</name>
    <name type="common">Choanoflagellate</name>
    <dbReference type="NCBI Taxonomy" id="81824"/>
    <lineage>
        <taxon>Eukaryota</taxon>
        <taxon>Choanoflagellata</taxon>
        <taxon>Craspedida</taxon>
        <taxon>Salpingoecidae</taxon>
        <taxon>Monosiga</taxon>
    </lineage>
</organism>
<dbReference type="RefSeq" id="XP_001743922.1">
    <property type="nucleotide sequence ID" value="XM_001743870.1"/>
</dbReference>
<keyword evidence="9" id="KW-1185">Reference proteome</keyword>
<dbReference type="InterPro" id="IPR051852">
    <property type="entry name" value="Alpha-type_PK"/>
</dbReference>
<gene>
    <name evidence="8" type="ORF">MONBRDRAFT_23474</name>
</gene>
<feature type="chain" id="PRO_5002744691" description="Alpha-type protein kinase domain-containing protein" evidence="6">
    <location>
        <begin position="24"/>
        <end position="331"/>
    </location>
</feature>